<dbReference type="InterPro" id="IPR051056">
    <property type="entry name" value="Glycosyl_Hydrolase_73"/>
</dbReference>
<dbReference type="OrthoDB" id="289937at2"/>
<keyword evidence="9" id="KW-0961">Cell wall biogenesis/degradation</keyword>
<evidence type="ECO:0000256" key="7">
    <source>
        <dbReference type="ARBA" id="ARBA00022801"/>
    </source>
</evidence>
<evidence type="ECO:0000313" key="15">
    <source>
        <dbReference type="Proteomes" id="UP000594903"/>
    </source>
</evidence>
<comment type="subcellular location">
    <subcellularLocation>
        <location evidence="2">Periplasm</location>
    </subcellularLocation>
</comment>
<sequence>MSITTYTPRPGQNNAAPSFVMDINSLQQLRQQVAGKLNTSLEAIEKGEKEVAQQFEALFIQTLMKQARSSHFGNGVFDNDQTRLVQSMADEQVSLELAQGKGIGLAQALLEQIQASRPDAATAGTGLVTATATTGTQAGTHVDISNKSVDSIGKLIKSLADQGSTVRKSLSNTVAAAGKMSQKVRDFIDTMAPAANAAAAESGIPASLILSQAALESGWGKREIMDENGQTSHNLFGIKATGNWSGKVVHVMTTEYINGVARKVQQPFRAYDSYEESFADYAALISNNKRYRHVLSASNGQEAAREIQKAGYATDPQYASKLISIMAYFNDTQQVATNPGLNPPGTKTAI</sequence>
<dbReference type="InterPro" id="IPR019301">
    <property type="entry name" value="Flagellar_prot_FlgJ_N"/>
</dbReference>
<dbReference type="GO" id="GO:0071973">
    <property type="term" value="P:bacterial-type flagellum-dependent cell motility"/>
    <property type="evidence" value="ECO:0007669"/>
    <property type="project" value="TreeGrafter"/>
</dbReference>
<dbReference type="Gene3D" id="2.10.70.40">
    <property type="entry name" value="peptidoglycan hydrolase"/>
    <property type="match status" value="1"/>
</dbReference>
<dbReference type="PANTHER" id="PTHR33308">
    <property type="entry name" value="PEPTIDOGLYCAN HYDROLASE FLGJ"/>
    <property type="match status" value="1"/>
</dbReference>
<gene>
    <name evidence="13" type="primary">flgJ</name>
    <name evidence="12" type="ORF">I6G29_07885</name>
    <name evidence="13" type="ORF">NCTC11997_01638</name>
</gene>
<evidence type="ECO:0000256" key="5">
    <source>
        <dbReference type="ARBA" id="ARBA00013433"/>
    </source>
</evidence>
<feature type="domain" description="Mannosyl-glycoprotein endo-beta-N-acetylglucosamidase-like" evidence="11">
    <location>
        <begin position="177"/>
        <end position="331"/>
    </location>
</feature>
<dbReference type="STRING" id="1122619.GCA_000373745_00804"/>
<dbReference type="SMART" id="SM00047">
    <property type="entry name" value="LYZ2"/>
    <property type="match status" value="1"/>
</dbReference>
<dbReference type="AlphaFoldDB" id="A0A378XF66"/>
<comment type="similarity">
    <text evidence="3">In the N-terminal section; belongs to the FlgJ family.</text>
</comment>
<keyword evidence="15" id="KW-1185">Reference proteome</keyword>
<keyword evidence="7 13" id="KW-0378">Hydrolase</keyword>
<reference evidence="13 14" key="1">
    <citation type="submission" date="2018-06" db="EMBL/GenBank/DDBJ databases">
        <authorList>
            <consortium name="Pathogen Informatics"/>
            <person name="Doyle S."/>
        </authorList>
    </citation>
    <scope>NUCLEOTIDE SEQUENCE [LARGE SCALE GENOMIC DNA]</scope>
    <source>
        <strain evidence="13 14">NCTC11997</strain>
    </source>
</reference>
<keyword evidence="12" id="KW-0969">Cilium</keyword>
<keyword evidence="12" id="KW-0966">Cell projection</keyword>
<evidence type="ECO:0000256" key="6">
    <source>
        <dbReference type="ARBA" id="ARBA00022764"/>
    </source>
</evidence>
<dbReference type="Pfam" id="PF10135">
    <property type="entry name" value="Rod-binding"/>
    <property type="match status" value="1"/>
</dbReference>
<evidence type="ECO:0000256" key="10">
    <source>
        <dbReference type="ARBA" id="ARBA00030835"/>
    </source>
</evidence>
<dbReference type="GO" id="GO:0042597">
    <property type="term" value="C:periplasmic space"/>
    <property type="evidence" value="ECO:0007669"/>
    <property type="project" value="UniProtKB-SubCell"/>
</dbReference>
<dbReference type="Pfam" id="PF01832">
    <property type="entry name" value="Glucosaminidase"/>
    <property type="match status" value="1"/>
</dbReference>
<accession>A0A378XF66</accession>
<dbReference type="NCBIfam" id="TIGR02541">
    <property type="entry name" value="flagell_FlgJ"/>
    <property type="match status" value="1"/>
</dbReference>
<evidence type="ECO:0000256" key="2">
    <source>
        <dbReference type="ARBA" id="ARBA00004418"/>
    </source>
</evidence>
<reference evidence="12 15" key="2">
    <citation type="submission" date="2020-12" db="EMBL/GenBank/DDBJ databases">
        <title>FDA dAtabase for Regulatory Grade micrObial Sequences (FDA-ARGOS): Supporting development and validation of Infectious Disease Dx tests.</title>
        <authorList>
            <person name="Sproer C."/>
            <person name="Gronow S."/>
            <person name="Severitt S."/>
            <person name="Schroder I."/>
            <person name="Tallon L."/>
            <person name="Sadzewicz L."/>
            <person name="Zhao X."/>
            <person name="Boylan J."/>
            <person name="Ott S."/>
            <person name="Bowen H."/>
            <person name="Vavikolanu K."/>
            <person name="Mehta A."/>
            <person name="Aluvathingal J."/>
            <person name="Nadendla S."/>
            <person name="Lowell S."/>
            <person name="Myers T."/>
            <person name="Yan Y."/>
            <person name="Sichtig H."/>
        </authorList>
    </citation>
    <scope>NUCLEOTIDE SEQUENCE [LARGE SCALE GENOMIC DNA]</scope>
    <source>
        <strain evidence="12 15">FDAARGOS_872</strain>
    </source>
</reference>
<dbReference type="EMBL" id="UGSB01000001">
    <property type="protein sequence ID" value="SUA54842.1"/>
    <property type="molecule type" value="Genomic_DNA"/>
</dbReference>
<evidence type="ECO:0000313" key="14">
    <source>
        <dbReference type="Proteomes" id="UP000254603"/>
    </source>
</evidence>
<dbReference type="FunFam" id="2.10.70.40:FF:000001">
    <property type="entry name" value="Flagellar assembly peptidoglycan hydrolase FlgJ"/>
    <property type="match status" value="1"/>
</dbReference>
<proteinExistence type="inferred from homology"/>
<dbReference type="Gene3D" id="1.10.530.10">
    <property type="match status" value="1"/>
</dbReference>
<organism evidence="13 14">
    <name type="scientific">Oligella ureolytica</name>
    <dbReference type="NCBI Taxonomy" id="90244"/>
    <lineage>
        <taxon>Bacteria</taxon>
        <taxon>Pseudomonadati</taxon>
        <taxon>Pseudomonadota</taxon>
        <taxon>Betaproteobacteria</taxon>
        <taxon>Burkholderiales</taxon>
        <taxon>Alcaligenaceae</taxon>
        <taxon>Oligella</taxon>
    </lineage>
</organism>
<keyword evidence="6" id="KW-0574">Periplasm</keyword>
<dbReference type="EMBL" id="CP065725">
    <property type="protein sequence ID" value="QPT39113.1"/>
    <property type="molecule type" value="Genomic_DNA"/>
</dbReference>
<evidence type="ECO:0000313" key="13">
    <source>
        <dbReference type="EMBL" id="SUA54842.1"/>
    </source>
</evidence>
<keyword evidence="8 13" id="KW-0326">Glycosidase</keyword>
<comment type="similarity">
    <text evidence="4">In the C-terminal section; belongs to the glycosyl hydrolase 73 family.</text>
</comment>
<evidence type="ECO:0000259" key="11">
    <source>
        <dbReference type="SMART" id="SM00047"/>
    </source>
</evidence>
<dbReference type="GO" id="GO:0016798">
    <property type="term" value="F:hydrolase activity, acting on glycosyl bonds"/>
    <property type="evidence" value="ECO:0007669"/>
    <property type="project" value="UniProtKB-KW"/>
</dbReference>
<keyword evidence="12" id="KW-0282">Flagellum</keyword>
<evidence type="ECO:0000256" key="3">
    <source>
        <dbReference type="ARBA" id="ARBA00006880"/>
    </source>
</evidence>
<protein>
    <recommendedName>
        <fullName evidence="5">Peptidoglycan hydrolase FlgJ</fullName>
    </recommendedName>
    <alternativeName>
        <fullName evidence="10">Muramidase FlgJ</fullName>
    </alternativeName>
</protein>
<evidence type="ECO:0000256" key="4">
    <source>
        <dbReference type="ARBA" id="ARBA00007974"/>
    </source>
</evidence>
<dbReference type="RefSeq" id="WP_018573984.1">
    <property type="nucleotide sequence ID" value="NZ_CP065725.1"/>
</dbReference>
<dbReference type="Proteomes" id="UP000254603">
    <property type="component" value="Unassembled WGS sequence"/>
</dbReference>
<name>A0A378XF66_9BURK</name>
<dbReference type="GO" id="GO:0071555">
    <property type="term" value="P:cell wall organization"/>
    <property type="evidence" value="ECO:0007669"/>
    <property type="project" value="UniProtKB-KW"/>
</dbReference>
<comment type="function">
    <text evidence="1">Flagellum-specific muramidase which hydrolyzes the peptidoglycan layer to assemble the rod structure in the periplasmic space.</text>
</comment>
<dbReference type="InterPro" id="IPR013377">
    <property type="entry name" value="FlgJ"/>
</dbReference>
<dbReference type="InterPro" id="IPR002901">
    <property type="entry name" value="MGlyc_endo_b_GlcNAc-like_dom"/>
</dbReference>
<evidence type="ECO:0000256" key="8">
    <source>
        <dbReference type="ARBA" id="ARBA00023295"/>
    </source>
</evidence>
<evidence type="ECO:0000256" key="9">
    <source>
        <dbReference type="ARBA" id="ARBA00023316"/>
    </source>
</evidence>
<evidence type="ECO:0000313" key="12">
    <source>
        <dbReference type="EMBL" id="QPT39113.1"/>
    </source>
</evidence>
<dbReference type="PANTHER" id="PTHR33308:SF9">
    <property type="entry name" value="PEPTIDOGLYCAN HYDROLASE FLGJ"/>
    <property type="match status" value="1"/>
</dbReference>
<dbReference type="Proteomes" id="UP000594903">
    <property type="component" value="Chromosome"/>
</dbReference>
<dbReference type="GO" id="GO:0044780">
    <property type="term" value="P:bacterial-type flagellum assembly"/>
    <property type="evidence" value="ECO:0007669"/>
    <property type="project" value="InterPro"/>
</dbReference>
<evidence type="ECO:0000256" key="1">
    <source>
        <dbReference type="ARBA" id="ARBA00002954"/>
    </source>
</evidence>
<dbReference type="GO" id="GO:0004040">
    <property type="term" value="F:amidase activity"/>
    <property type="evidence" value="ECO:0007669"/>
    <property type="project" value="InterPro"/>
</dbReference>